<dbReference type="EMBL" id="QWIQ01000004">
    <property type="protein sequence ID" value="RMZ18416.1"/>
    <property type="molecule type" value="Genomic_DNA"/>
</dbReference>
<keyword evidence="1" id="KW-0175">Coiled coil</keyword>
<dbReference type="Proteomes" id="UP000281468">
    <property type="component" value="Unassembled WGS sequence"/>
</dbReference>
<dbReference type="Proteomes" id="UP000269539">
    <property type="component" value="Unassembled WGS sequence"/>
</dbReference>
<protein>
    <submittedName>
        <fullName evidence="3">Uncharacterized protein</fullName>
    </submittedName>
</protein>
<evidence type="ECO:0000313" key="3">
    <source>
        <dbReference type="EMBL" id="RMZ18416.1"/>
    </source>
</evidence>
<evidence type="ECO:0000313" key="5">
    <source>
        <dbReference type="Proteomes" id="UP000281468"/>
    </source>
</evidence>
<dbReference type="OrthoDB" id="3902348at2759"/>
<feature type="coiled-coil region" evidence="1">
    <location>
        <begin position="107"/>
        <end position="134"/>
    </location>
</feature>
<organism evidence="3 5">
    <name type="scientific">Hortaea werneckii</name>
    <name type="common">Black yeast</name>
    <name type="synonym">Cladosporium werneckii</name>
    <dbReference type="NCBI Taxonomy" id="91943"/>
    <lineage>
        <taxon>Eukaryota</taxon>
        <taxon>Fungi</taxon>
        <taxon>Dikarya</taxon>
        <taxon>Ascomycota</taxon>
        <taxon>Pezizomycotina</taxon>
        <taxon>Dothideomycetes</taxon>
        <taxon>Dothideomycetidae</taxon>
        <taxon>Mycosphaerellales</taxon>
        <taxon>Teratosphaeriaceae</taxon>
        <taxon>Hortaea</taxon>
    </lineage>
</organism>
<accession>A0A3M7HZA2</accession>
<evidence type="ECO:0000313" key="4">
    <source>
        <dbReference type="Proteomes" id="UP000269539"/>
    </source>
</evidence>
<dbReference type="EMBL" id="QWIO01000361">
    <property type="protein sequence ID" value="RMY98769.1"/>
    <property type="molecule type" value="Genomic_DNA"/>
</dbReference>
<gene>
    <name evidence="3" type="ORF">D0862_00339</name>
    <name evidence="2" type="ORF">D0864_04270</name>
</gene>
<comment type="caution">
    <text evidence="3">The sequence shown here is derived from an EMBL/GenBank/DDBJ whole genome shotgun (WGS) entry which is preliminary data.</text>
</comment>
<name>A0A3M7HZA2_HORWE</name>
<evidence type="ECO:0000256" key="1">
    <source>
        <dbReference type="SAM" id="Coils"/>
    </source>
</evidence>
<dbReference type="VEuPathDB" id="FungiDB:BTJ68_05483"/>
<dbReference type="AlphaFoldDB" id="A0A3M7HZA2"/>
<sequence>MQRSQLVQLRYEAASGDSELDPSSKVPAASARHLLLYWRSTYRACGTDFNRLCEGHIADAGGFGQYPAGLGVSSTYDYATIYWEDAAERSLKHMAVGATHKVEKDRRAAIKQEKQRLVQEIDEYETRMAMALVNPIAKLDEQFPGDLSPEVLALHEDGLDSYIAEIEGRLDDRTDGDANLEGAVDFYKTEQLQKPMDRWLEAMGDD</sequence>
<proteinExistence type="predicted"/>
<evidence type="ECO:0000313" key="2">
    <source>
        <dbReference type="EMBL" id="RMY98769.1"/>
    </source>
</evidence>
<reference evidence="4 5" key="1">
    <citation type="journal article" date="2018" name="BMC Genomics">
        <title>Genomic evidence for intraspecific hybridization in a clonal and extremely halotolerant yeast.</title>
        <authorList>
            <person name="Gostincar C."/>
            <person name="Stajich J.E."/>
            <person name="Zupancic J."/>
            <person name="Zalar P."/>
            <person name="Gunde-Cimerman N."/>
        </authorList>
    </citation>
    <scope>NUCLEOTIDE SEQUENCE [LARGE SCALE GENOMIC DNA]</scope>
    <source>
        <strain evidence="2 4">EXF-10513</strain>
        <strain evidence="3 5">EXF-171</strain>
    </source>
</reference>